<keyword evidence="1" id="KW-0472">Membrane</keyword>
<feature type="transmembrane region" description="Helical" evidence="1">
    <location>
        <begin position="128"/>
        <end position="150"/>
    </location>
</feature>
<accession>A0AAN6GS78</accession>
<feature type="transmembrane region" description="Helical" evidence="1">
    <location>
        <begin position="170"/>
        <end position="191"/>
    </location>
</feature>
<comment type="caution">
    <text evidence="2">The sequence shown here is derived from an EMBL/GenBank/DDBJ whole genome shotgun (WGS) entry which is preliminary data.</text>
</comment>
<evidence type="ECO:0000313" key="3">
    <source>
        <dbReference type="Proteomes" id="UP001176517"/>
    </source>
</evidence>
<keyword evidence="1" id="KW-0812">Transmembrane</keyword>
<feature type="transmembrane region" description="Helical" evidence="1">
    <location>
        <begin position="211"/>
        <end position="236"/>
    </location>
</feature>
<reference evidence="2" key="1">
    <citation type="journal article" date="2023" name="PhytoFront">
        <title>Draft Genome Resources of Seven Strains of Tilletia horrida, Causal Agent of Kernel Smut of Rice.</title>
        <authorList>
            <person name="Khanal S."/>
            <person name="Antony Babu S."/>
            <person name="Zhou X.G."/>
        </authorList>
    </citation>
    <scope>NUCLEOTIDE SEQUENCE</scope>
    <source>
        <strain evidence="2">TX6</strain>
    </source>
</reference>
<proteinExistence type="predicted"/>
<keyword evidence="1" id="KW-1133">Transmembrane helix</keyword>
<dbReference type="Proteomes" id="UP001176517">
    <property type="component" value="Unassembled WGS sequence"/>
</dbReference>
<name>A0AAN6GS78_9BASI</name>
<protein>
    <submittedName>
        <fullName evidence="2">Uncharacterized protein</fullName>
    </submittedName>
</protein>
<gene>
    <name evidence="2" type="ORF">OC846_002366</name>
</gene>
<dbReference type="AlphaFoldDB" id="A0AAN6GS78"/>
<keyword evidence="3" id="KW-1185">Reference proteome</keyword>
<dbReference type="EMBL" id="JAPDMZ010000045">
    <property type="protein sequence ID" value="KAK0553835.1"/>
    <property type="molecule type" value="Genomic_DNA"/>
</dbReference>
<organism evidence="2 3">
    <name type="scientific">Tilletia horrida</name>
    <dbReference type="NCBI Taxonomy" id="155126"/>
    <lineage>
        <taxon>Eukaryota</taxon>
        <taxon>Fungi</taxon>
        <taxon>Dikarya</taxon>
        <taxon>Basidiomycota</taxon>
        <taxon>Ustilaginomycotina</taxon>
        <taxon>Exobasidiomycetes</taxon>
        <taxon>Tilletiales</taxon>
        <taxon>Tilletiaceae</taxon>
        <taxon>Tilletia</taxon>
    </lineage>
</organism>
<feature type="transmembrane region" description="Helical" evidence="1">
    <location>
        <begin position="26"/>
        <end position="44"/>
    </location>
</feature>
<feature type="transmembrane region" description="Helical" evidence="1">
    <location>
        <begin position="261"/>
        <end position="283"/>
    </location>
</feature>
<sequence>MSVPRSRTSNLLAKSASSAKPDLSQAVLWSLAALLILFGIPVFFRDPEQVHRSLLTEVGLLSKSDKSIPFLLNFRNLNDKIFLIDRVARAPVLYKWMHVVPAFIMAIALPLQHIKWLRNRYPRFHHWVGYYITWASLLLIVTGLAFPALGLSHSSKGIMRLHALPGTSRLYYPSFNQALIFAATVQLPTLFMTIKTARARQYHRHRVWAKVFTIAANLLHIYRVGFLLALLIGATLRCLPTAVQRRLHVPETVGDKSKFELLAFELSTSLSAVLAAVWLHCALRQEQRPSIHAVKLE</sequence>
<evidence type="ECO:0000313" key="2">
    <source>
        <dbReference type="EMBL" id="KAK0553835.1"/>
    </source>
</evidence>
<feature type="transmembrane region" description="Helical" evidence="1">
    <location>
        <begin position="96"/>
        <end position="116"/>
    </location>
</feature>
<evidence type="ECO:0000256" key="1">
    <source>
        <dbReference type="SAM" id="Phobius"/>
    </source>
</evidence>